<sequence length="291" mass="31971">MKKKFLYVVNPISGDGDDREEVSDLLCNSLHDVEFQTWETTGKESDPEQIREMLNSNAFDGVLVGGGDGTIKMVVQAIKGMGVPVGIIPLGSANGLATDFGIHGISDACHAIKNGIEKRVDLWDINGELCIHLSDFGFNAGLVRKSSDQEGRGMLSYAKGYLAQLQEIQSYRFRLLEQGDAREVTAKMLVIANAAKYGTGARINPFGDISDGQFEIIALNPEGIDQIISLSISLFKDNIEELDFVKSWSFNELEIENLDGADFQVDGEVMPQTDKVKITKINEPIVFYALE</sequence>
<gene>
    <name evidence="6" type="ORF">GCM10007049_20200</name>
</gene>
<dbReference type="Proteomes" id="UP000619457">
    <property type="component" value="Unassembled WGS sequence"/>
</dbReference>
<dbReference type="SMART" id="SM00046">
    <property type="entry name" value="DAGKc"/>
    <property type="match status" value="1"/>
</dbReference>
<dbReference type="PROSITE" id="PS50146">
    <property type="entry name" value="DAGK"/>
    <property type="match status" value="1"/>
</dbReference>
<organism evidence="6 7">
    <name type="scientific">Echinicola pacifica</name>
    <dbReference type="NCBI Taxonomy" id="346377"/>
    <lineage>
        <taxon>Bacteria</taxon>
        <taxon>Pseudomonadati</taxon>
        <taxon>Bacteroidota</taxon>
        <taxon>Cytophagia</taxon>
        <taxon>Cytophagales</taxon>
        <taxon>Cyclobacteriaceae</taxon>
        <taxon>Echinicola</taxon>
    </lineage>
</organism>
<keyword evidence="4" id="KW-0067">ATP-binding</keyword>
<dbReference type="AlphaFoldDB" id="A0A918PYM3"/>
<dbReference type="InterPro" id="IPR017438">
    <property type="entry name" value="ATP-NAD_kinase_N"/>
</dbReference>
<feature type="domain" description="DAGKc" evidence="5">
    <location>
        <begin position="1"/>
        <end position="129"/>
    </location>
</feature>
<dbReference type="GO" id="GO:0016301">
    <property type="term" value="F:kinase activity"/>
    <property type="evidence" value="ECO:0007669"/>
    <property type="project" value="UniProtKB-KW"/>
</dbReference>
<evidence type="ECO:0000256" key="1">
    <source>
        <dbReference type="ARBA" id="ARBA00022679"/>
    </source>
</evidence>
<keyword evidence="7" id="KW-1185">Reference proteome</keyword>
<evidence type="ECO:0000313" key="6">
    <source>
        <dbReference type="EMBL" id="GGZ27338.1"/>
    </source>
</evidence>
<reference evidence="6" key="1">
    <citation type="journal article" date="2014" name="Int. J. Syst. Evol. Microbiol.">
        <title>Complete genome sequence of Corynebacterium casei LMG S-19264T (=DSM 44701T), isolated from a smear-ripened cheese.</title>
        <authorList>
            <consortium name="US DOE Joint Genome Institute (JGI-PGF)"/>
            <person name="Walter F."/>
            <person name="Albersmeier A."/>
            <person name="Kalinowski J."/>
            <person name="Ruckert C."/>
        </authorList>
    </citation>
    <scope>NUCLEOTIDE SEQUENCE</scope>
    <source>
        <strain evidence="6">KCTC 12368</strain>
    </source>
</reference>
<keyword evidence="2" id="KW-0547">Nucleotide-binding</keyword>
<evidence type="ECO:0000256" key="2">
    <source>
        <dbReference type="ARBA" id="ARBA00022741"/>
    </source>
</evidence>
<keyword evidence="3" id="KW-0418">Kinase</keyword>
<dbReference type="EMBL" id="BMWX01000003">
    <property type="protein sequence ID" value="GGZ27338.1"/>
    <property type="molecule type" value="Genomic_DNA"/>
</dbReference>
<dbReference type="InterPro" id="IPR016064">
    <property type="entry name" value="NAD/diacylglycerol_kinase_sf"/>
</dbReference>
<dbReference type="Pfam" id="PF00781">
    <property type="entry name" value="DAGK_cat"/>
    <property type="match status" value="1"/>
</dbReference>
<dbReference type="Pfam" id="PF19279">
    <property type="entry name" value="YegS_C"/>
    <property type="match status" value="1"/>
</dbReference>
<accession>A0A918PYM3</accession>
<dbReference type="Gene3D" id="2.60.200.40">
    <property type="match status" value="1"/>
</dbReference>
<dbReference type="InterPro" id="IPR001206">
    <property type="entry name" value="Diacylglycerol_kinase_cat_dom"/>
</dbReference>
<dbReference type="InterPro" id="IPR050187">
    <property type="entry name" value="Lipid_Phosphate_FormReg"/>
</dbReference>
<dbReference type="Gene3D" id="3.40.50.10330">
    <property type="entry name" value="Probable inorganic polyphosphate/atp-NAD kinase, domain 1"/>
    <property type="match status" value="1"/>
</dbReference>
<dbReference type="InterPro" id="IPR045540">
    <property type="entry name" value="YegS/DAGK_C"/>
</dbReference>
<reference evidence="6" key="2">
    <citation type="submission" date="2020-09" db="EMBL/GenBank/DDBJ databases">
        <authorList>
            <person name="Sun Q."/>
            <person name="Kim S."/>
        </authorList>
    </citation>
    <scope>NUCLEOTIDE SEQUENCE</scope>
    <source>
        <strain evidence="6">KCTC 12368</strain>
    </source>
</reference>
<evidence type="ECO:0000256" key="4">
    <source>
        <dbReference type="ARBA" id="ARBA00022840"/>
    </source>
</evidence>
<dbReference type="PANTHER" id="PTHR12358:SF54">
    <property type="entry name" value="SPHINGOSINE KINASE RELATED PROTEIN"/>
    <property type="match status" value="1"/>
</dbReference>
<dbReference type="RefSeq" id="WP_018473070.1">
    <property type="nucleotide sequence ID" value="NZ_BMWX01000003.1"/>
</dbReference>
<keyword evidence="1" id="KW-0808">Transferase</keyword>
<evidence type="ECO:0000313" key="7">
    <source>
        <dbReference type="Proteomes" id="UP000619457"/>
    </source>
</evidence>
<dbReference type="GO" id="GO:0005524">
    <property type="term" value="F:ATP binding"/>
    <property type="evidence" value="ECO:0007669"/>
    <property type="project" value="UniProtKB-KW"/>
</dbReference>
<comment type="caution">
    <text evidence="6">The sequence shown here is derived from an EMBL/GenBank/DDBJ whole genome shotgun (WGS) entry which is preliminary data.</text>
</comment>
<dbReference type="PANTHER" id="PTHR12358">
    <property type="entry name" value="SPHINGOSINE KINASE"/>
    <property type="match status" value="1"/>
</dbReference>
<protein>
    <recommendedName>
        <fullName evidence="5">DAGKc domain-containing protein</fullName>
    </recommendedName>
</protein>
<dbReference type="SUPFAM" id="SSF111331">
    <property type="entry name" value="NAD kinase/diacylglycerol kinase-like"/>
    <property type="match status" value="1"/>
</dbReference>
<proteinExistence type="predicted"/>
<evidence type="ECO:0000259" key="5">
    <source>
        <dbReference type="PROSITE" id="PS50146"/>
    </source>
</evidence>
<evidence type="ECO:0000256" key="3">
    <source>
        <dbReference type="ARBA" id="ARBA00022777"/>
    </source>
</evidence>
<name>A0A918PYM3_9BACT</name>